<dbReference type="EMBL" id="BAABUK010000007">
    <property type="protein sequence ID" value="GAA5810511.1"/>
    <property type="molecule type" value="Genomic_DNA"/>
</dbReference>
<proteinExistence type="predicted"/>
<keyword evidence="4" id="KW-1185">Reference proteome</keyword>
<reference evidence="3 4" key="1">
    <citation type="submission" date="2024-04" db="EMBL/GenBank/DDBJ databases">
        <title>genome sequences of Mucor flavus KT1a and Helicostylum pulchrum KT1b strains isolated from the surface of a dry-aged beef.</title>
        <authorList>
            <person name="Toyotome T."/>
            <person name="Hosono M."/>
            <person name="Torimaru M."/>
            <person name="Fukuda K."/>
            <person name="Mikami N."/>
        </authorList>
    </citation>
    <scope>NUCLEOTIDE SEQUENCE [LARGE SCALE GENOMIC DNA]</scope>
    <source>
        <strain evidence="3 4">KT1a</strain>
    </source>
</reference>
<evidence type="ECO:0000313" key="4">
    <source>
        <dbReference type="Proteomes" id="UP001473302"/>
    </source>
</evidence>
<feature type="chain" id="PRO_5047398950" description="RxLR effector protein" evidence="2">
    <location>
        <begin position="22"/>
        <end position="146"/>
    </location>
</feature>
<gene>
    <name evidence="3" type="ORF">MFLAVUS_003934</name>
</gene>
<evidence type="ECO:0000256" key="1">
    <source>
        <dbReference type="SAM" id="MobiDB-lite"/>
    </source>
</evidence>
<evidence type="ECO:0000256" key="2">
    <source>
        <dbReference type="SAM" id="SignalP"/>
    </source>
</evidence>
<comment type="caution">
    <text evidence="3">The sequence shown here is derived from an EMBL/GenBank/DDBJ whole genome shotgun (WGS) entry which is preliminary data.</text>
</comment>
<feature type="region of interest" description="Disordered" evidence="1">
    <location>
        <begin position="89"/>
        <end position="146"/>
    </location>
</feature>
<accession>A0ABP9YUI5</accession>
<organism evidence="3 4">
    <name type="scientific">Mucor flavus</name>
    <dbReference type="NCBI Taxonomy" id="439312"/>
    <lineage>
        <taxon>Eukaryota</taxon>
        <taxon>Fungi</taxon>
        <taxon>Fungi incertae sedis</taxon>
        <taxon>Mucoromycota</taxon>
        <taxon>Mucoromycotina</taxon>
        <taxon>Mucoromycetes</taxon>
        <taxon>Mucorales</taxon>
        <taxon>Mucorineae</taxon>
        <taxon>Mucoraceae</taxon>
        <taxon>Mucor</taxon>
    </lineage>
</organism>
<evidence type="ECO:0000313" key="3">
    <source>
        <dbReference type="EMBL" id="GAA5810511.1"/>
    </source>
</evidence>
<protein>
    <recommendedName>
        <fullName evidence="5">RxLR effector protein</fullName>
    </recommendedName>
</protein>
<feature type="compositionally biased region" description="Basic and acidic residues" evidence="1">
    <location>
        <begin position="93"/>
        <end position="103"/>
    </location>
</feature>
<name>A0ABP9YUI5_9FUNG</name>
<evidence type="ECO:0008006" key="5">
    <source>
        <dbReference type="Google" id="ProtNLM"/>
    </source>
</evidence>
<sequence length="146" mass="15843">MRFTVISLGIIAAVMISSVHAVGGDASDITEKVKRGADGVVNAADVNYSAQSATGAGDTVSGARNAAFVARRSFLARRSLGRAAYKRSSISYRDSRVTKRLSENEPNENEPDENEADEDEVDEDEVDEDKSNKPKSPIARRRTLRI</sequence>
<feature type="signal peptide" evidence="2">
    <location>
        <begin position="1"/>
        <end position="21"/>
    </location>
</feature>
<keyword evidence="2" id="KW-0732">Signal</keyword>
<feature type="compositionally biased region" description="Acidic residues" evidence="1">
    <location>
        <begin position="105"/>
        <end position="128"/>
    </location>
</feature>
<dbReference type="Proteomes" id="UP001473302">
    <property type="component" value="Unassembled WGS sequence"/>
</dbReference>